<feature type="region of interest" description="Disordered" evidence="1">
    <location>
        <begin position="1"/>
        <end position="32"/>
    </location>
</feature>
<protein>
    <submittedName>
        <fullName evidence="2">Uncharacterized protein</fullName>
    </submittedName>
</protein>
<dbReference type="Gramene" id="C.cajan_19798.t">
    <property type="protein sequence ID" value="C.cajan_19798.t"/>
    <property type="gene ID" value="C.cajan_19798"/>
</dbReference>
<feature type="compositionally biased region" description="Low complexity" evidence="1">
    <location>
        <begin position="10"/>
        <end position="24"/>
    </location>
</feature>
<gene>
    <name evidence="2" type="ORF">KK1_020380</name>
</gene>
<accession>A0A151UA07</accession>
<name>A0A151UA07_CAJCA</name>
<keyword evidence="3" id="KW-1185">Reference proteome</keyword>
<sequence length="162" mass="18566">MRRRRRTANQQRLQPLLPHSPQLQGVAAPPPDLHHRELRREAVNLHPDPEPPVEPFQLDPTLLLPAHRHPRGGPGVLRGGQNPLRRLRRHEPLPLDRGAEQTGQIQTGRETNDVKGVQIEHPLVLGPEPDRTGLLRRHPPRTPELALVDFLIHYHQIRVVER</sequence>
<organism evidence="2 3">
    <name type="scientific">Cajanus cajan</name>
    <name type="common">Pigeon pea</name>
    <name type="synonym">Cajanus indicus</name>
    <dbReference type="NCBI Taxonomy" id="3821"/>
    <lineage>
        <taxon>Eukaryota</taxon>
        <taxon>Viridiplantae</taxon>
        <taxon>Streptophyta</taxon>
        <taxon>Embryophyta</taxon>
        <taxon>Tracheophyta</taxon>
        <taxon>Spermatophyta</taxon>
        <taxon>Magnoliopsida</taxon>
        <taxon>eudicotyledons</taxon>
        <taxon>Gunneridae</taxon>
        <taxon>Pentapetalae</taxon>
        <taxon>rosids</taxon>
        <taxon>fabids</taxon>
        <taxon>Fabales</taxon>
        <taxon>Fabaceae</taxon>
        <taxon>Papilionoideae</taxon>
        <taxon>50 kb inversion clade</taxon>
        <taxon>NPAAA clade</taxon>
        <taxon>indigoferoid/millettioid clade</taxon>
        <taxon>Phaseoleae</taxon>
        <taxon>Cajanus</taxon>
    </lineage>
</organism>
<dbReference type="AlphaFoldDB" id="A0A151UA07"/>
<evidence type="ECO:0000313" key="3">
    <source>
        <dbReference type="Proteomes" id="UP000075243"/>
    </source>
</evidence>
<dbReference type="Proteomes" id="UP000075243">
    <property type="component" value="Chromosome 1"/>
</dbReference>
<proteinExistence type="predicted"/>
<reference evidence="2 3" key="1">
    <citation type="journal article" date="2012" name="Nat. Biotechnol.">
        <title>Draft genome sequence of pigeonpea (Cajanus cajan), an orphan legume crop of resource-poor farmers.</title>
        <authorList>
            <person name="Varshney R.K."/>
            <person name="Chen W."/>
            <person name="Li Y."/>
            <person name="Bharti A.K."/>
            <person name="Saxena R.K."/>
            <person name="Schlueter J.A."/>
            <person name="Donoghue M.T."/>
            <person name="Azam S."/>
            <person name="Fan G."/>
            <person name="Whaley A.M."/>
            <person name="Farmer A.D."/>
            <person name="Sheridan J."/>
            <person name="Iwata A."/>
            <person name="Tuteja R."/>
            <person name="Penmetsa R.V."/>
            <person name="Wu W."/>
            <person name="Upadhyaya H.D."/>
            <person name="Yang S.P."/>
            <person name="Shah T."/>
            <person name="Saxena K.B."/>
            <person name="Michael T."/>
            <person name="McCombie W.R."/>
            <person name="Yang B."/>
            <person name="Zhang G."/>
            <person name="Yang H."/>
            <person name="Wang J."/>
            <person name="Spillane C."/>
            <person name="Cook D.R."/>
            <person name="May G.D."/>
            <person name="Xu X."/>
            <person name="Jackson S.A."/>
        </authorList>
    </citation>
    <scope>NUCLEOTIDE SEQUENCE [LARGE SCALE GENOMIC DNA]</scope>
    <source>
        <strain evidence="3">cv. Asha</strain>
    </source>
</reference>
<evidence type="ECO:0000313" key="2">
    <source>
        <dbReference type="EMBL" id="KYP76154.1"/>
    </source>
</evidence>
<evidence type="ECO:0000256" key="1">
    <source>
        <dbReference type="SAM" id="MobiDB-lite"/>
    </source>
</evidence>
<dbReference type="EMBL" id="CM003603">
    <property type="protein sequence ID" value="KYP76154.1"/>
    <property type="molecule type" value="Genomic_DNA"/>
</dbReference>
<feature type="region of interest" description="Disordered" evidence="1">
    <location>
        <begin position="64"/>
        <end position="86"/>
    </location>
</feature>